<keyword evidence="2" id="KW-0472">Membrane</keyword>
<feature type="transmembrane region" description="Helical" evidence="2">
    <location>
        <begin position="161"/>
        <end position="180"/>
    </location>
</feature>
<organism evidence="3 5">
    <name type="scientific">Clostridium septicum</name>
    <dbReference type="NCBI Taxonomy" id="1504"/>
    <lineage>
        <taxon>Bacteria</taxon>
        <taxon>Bacillati</taxon>
        <taxon>Bacillota</taxon>
        <taxon>Clostridia</taxon>
        <taxon>Eubacteriales</taxon>
        <taxon>Clostridiaceae</taxon>
        <taxon>Clostridium</taxon>
    </lineage>
</organism>
<evidence type="ECO:0000313" key="4">
    <source>
        <dbReference type="EMBL" id="USS00655.1"/>
    </source>
</evidence>
<accession>A0A9N7PIX0</accession>
<dbReference type="Proteomes" id="UP001055437">
    <property type="component" value="Chromosome"/>
</dbReference>
<dbReference type="Pfam" id="PF22564">
    <property type="entry name" value="HAAS"/>
    <property type="match status" value="1"/>
</dbReference>
<name>A0A9N7PIX0_CLOSE</name>
<evidence type="ECO:0000313" key="5">
    <source>
        <dbReference type="Proteomes" id="UP000280586"/>
    </source>
</evidence>
<keyword evidence="2" id="KW-1133">Transmembrane helix</keyword>
<dbReference type="EMBL" id="CP099799">
    <property type="protein sequence ID" value="USS00655.1"/>
    <property type="molecule type" value="Genomic_DNA"/>
</dbReference>
<gene>
    <name evidence="3" type="ORF">CP523_06120</name>
    <name evidence="4" type="ORF">NH397_14405</name>
</gene>
<dbReference type="AlphaFoldDB" id="A0A9N7PIX0"/>
<dbReference type="Proteomes" id="UP000280586">
    <property type="component" value="Chromosome"/>
</dbReference>
<feature type="transmembrane region" description="Helical" evidence="2">
    <location>
        <begin position="135"/>
        <end position="155"/>
    </location>
</feature>
<protein>
    <submittedName>
        <fullName evidence="4">DUF1700 domain-containing protein</fullName>
    </submittedName>
</protein>
<sequence>MNKKMFLDILRTGLSDFPTGVLGDILYEYKDYFDVGIADGKTEEEIISELGSPYDIIDKYRKGHLKEYNPIKDSSNNYENHDFIDAEYSSSTENTHYDNLNYENTQTFNTEDTTSYSDESNSQTKSKSNGRNSNNIIITLIILLLGGIFFGPLFLGLTLGGLGALVGMLAGSFALSLAGIGILFGKVVSNTIGIIVFPSFILDFPNSVLILMVIGCILSFILLILIAYYLIKWCFRLLSKLIELITSKVKGEN</sequence>
<proteinExistence type="predicted"/>
<feature type="transmembrane region" description="Helical" evidence="2">
    <location>
        <begin position="187"/>
        <end position="202"/>
    </location>
</feature>
<keyword evidence="2" id="KW-0812">Transmembrane</keyword>
<evidence type="ECO:0000256" key="1">
    <source>
        <dbReference type="SAM" id="MobiDB-lite"/>
    </source>
</evidence>
<evidence type="ECO:0000313" key="6">
    <source>
        <dbReference type="Proteomes" id="UP001055437"/>
    </source>
</evidence>
<keyword evidence="6" id="KW-1185">Reference proteome</keyword>
<dbReference type="KEGG" id="csep:CP523_06120"/>
<reference evidence="4" key="2">
    <citation type="submission" date="2022-06" db="EMBL/GenBank/DDBJ databases">
        <authorList>
            <person name="Holder M.E."/>
            <person name="Ajami N.J."/>
            <person name="Petrosino J.F."/>
        </authorList>
    </citation>
    <scope>NUCLEOTIDE SEQUENCE</scope>
    <source>
        <strain evidence="4">RMA 8861</strain>
    </source>
</reference>
<evidence type="ECO:0000313" key="3">
    <source>
        <dbReference type="EMBL" id="AYE34076.1"/>
    </source>
</evidence>
<feature type="region of interest" description="Disordered" evidence="1">
    <location>
        <begin position="108"/>
        <end position="130"/>
    </location>
</feature>
<dbReference type="RefSeq" id="WP_120140685.1">
    <property type="nucleotide sequence ID" value="NZ_CP023671.1"/>
</dbReference>
<dbReference type="EMBL" id="CP023671">
    <property type="protein sequence ID" value="AYE34076.1"/>
    <property type="molecule type" value="Genomic_DNA"/>
</dbReference>
<evidence type="ECO:0000256" key="2">
    <source>
        <dbReference type="SAM" id="Phobius"/>
    </source>
</evidence>
<reference evidence="3 5" key="1">
    <citation type="submission" date="2017-09" db="EMBL/GenBank/DDBJ databases">
        <authorList>
            <person name="Thomas P."/>
            <person name="Seyboldt C."/>
        </authorList>
    </citation>
    <scope>NUCLEOTIDE SEQUENCE [LARGE SCALE GENOMIC DNA]</scope>
    <source>
        <strain evidence="3 5">DSM 7534</strain>
    </source>
</reference>
<feature type="transmembrane region" description="Helical" evidence="2">
    <location>
        <begin position="208"/>
        <end position="231"/>
    </location>
</feature>
<dbReference type="GeneID" id="303560247"/>